<dbReference type="Gene3D" id="3.10.50.10">
    <property type="match status" value="1"/>
</dbReference>
<gene>
    <name evidence="9" type="ORF">J6I44_01930</name>
</gene>
<evidence type="ECO:0000256" key="6">
    <source>
        <dbReference type="RuleBase" id="RU000489"/>
    </source>
</evidence>
<dbReference type="SUPFAM" id="SSF54556">
    <property type="entry name" value="Chitinase insertion domain"/>
    <property type="match status" value="1"/>
</dbReference>
<dbReference type="RefSeq" id="WP_265764255.1">
    <property type="nucleotide sequence ID" value="NZ_JAGGJA010000001.1"/>
</dbReference>
<organism evidence="9 10">
    <name type="scientific">Fodinibius salsisoli</name>
    <dbReference type="NCBI Taxonomy" id="2820877"/>
    <lineage>
        <taxon>Bacteria</taxon>
        <taxon>Pseudomonadati</taxon>
        <taxon>Balneolota</taxon>
        <taxon>Balneolia</taxon>
        <taxon>Balneolales</taxon>
        <taxon>Balneolaceae</taxon>
        <taxon>Fodinibius</taxon>
    </lineage>
</organism>
<evidence type="ECO:0000256" key="7">
    <source>
        <dbReference type="RuleBase" id="RU004453"/>
    </source>
</evidence>
<keyword evidence="3 6" id="KW-0378">Hydrolase</keyword>
<dbReference type="Gene3D" id="3.20.20.80">
    <property type="entry name" value="Glycosidases"/>
    <property type="match status" value="1"/>
</dbReference>
<evidence type="ECO:0000256" key="4">
    <source>
        <dbReference type="ARBA" id="ARBA00023024"/>
    </source>
</evidence>
<dbReference type="Pfam" id="PF00704">
    <property type="entry name" value="Glyco_hydro_18"/>
    <property type="match status" value="1"/>
</dbReference>
<dbReference type="EC" id="3.2.1.14" evidence="2"/>
<dbReference type="PANTHER" id="PTHR11177">
    <property type="entry name" value="CHITINASE"/>
    <property type="match status" value="1"/>
</dbReference>
<evidence type="ECO:0000256" key="5">
    <source>
        <dbReference type="ARBA" id="ARBA00023295"/>
    </source>
</evidence>
<dbReference type="GO" id="GO:0016787">
    <property type="term" value="F:hydrolase activity"/>
    <property type="evidence" value="ECO:0007669"/>
    <property type="project" value="UniProtKB-KW"/>
</dbReference>
<comment type="caution">
    <text evidence="9">The sequence shown here is derived from an EMBL/GenBank/DDBJ whole genome shotgun (WGS) entry which is preliminary data.</text>
</comment>
<keyword evidence="5 6" id="KW-0326">Glycosidase</keyword>
<dbReference type="SMART" id="SM00636">
    <property type="entry name" value="Glyco_18"/>
    <property type="match status" value="1"/>
</dbReference>
<keyword evidence="4" id="KW-0624">Polysaccharide degradation</keyword>
<name>A0ABT3PI30_9BACT</name>
<evidence type="ECO:0000256" key="2">
    <source>
        <dbReference type="ARBA" id="ARBA00012729"/>
    </source>
</evidence>
<evidence type="ECO:0000256" key="1">
    <source>
        <dbReference type="ARBA" id="ARBA00000822"/>
    </source>
</evidence>
<evidence type="ECO:0000313" key="10">
    <source>
        <dbReference type="Proteomes" id="UP001207918"/>
    </source>
</evidence>
<dbReference type="CDD" id="cd06548">
    <property type="entry name" value="GH18_chitinase"/>
    <property type="match status" value="1"/>
</dbReference>
<dbReference type="InterPro" id="IPR001223">
    <property type="entry name" value="Glyco_hydro18_cat"/>
</dbReference>
<keyword evidence="4" id="KW-0119">Carbohydrate metabolism</keyword>
<sequence length="389" mass="43943">MIYSIFSSARQLIQFAITALLLLFLSVGSGIAQQTSASESPSYRIIAYADGSKNSWNMGVDMLTHINYSFAHVNEDGEIYFRNELEAAQRLARLQKLKAKNPDLKLLVSVGGWGADGFSDAALTKESRDIFSESALELIKTYGLDGIDIDWEFPGQPGPGIKYRPEDKQNFTLMMKSLRTHLDSLSNERGLSGDGRYLLTIASNDNQSFFDHTEMGEVHQYLDFVNVMSYDMFTVGSETTGHHTGLYQSSPDAPTRTTTAAIQRHLDAGIPANKVVLGAAFYGRSWSGVHPENNGLYQPFEEFYQFISYEKLQAEFINKNGFSRYWDEGAKAPYLWNPDKQIMVTYEDPESLKHKADYIKEKELGGVMYWHHSYDPTEKLLETLYDGLK</sequence>
<dbReference type="InterPro" id="IPR017853">
    <property type="entry name" value="GH"/>
</dbReference>
<dbReference type="PANTHER" id="PTHR11177:SF317">
    <property type="entry name" value="CHITINASE 12-RELATED"/>
    <property type="match status" value="1"/>
</dbReference>
<protein>
    <recommendedName>
        <fullName evidence="2">chitinase</fullName>
        <ecNumber evidence="2">3.2.1.14</ecNumber>
    </recommendedName>
</protein>
<evidence type="ECO:0000313" key="9">
    <source>
        <dbReference type="EMBL" id="MCW9705591.1"/>
    </source>
</evidence>
<proteinExistence type="inferred from homology"/>
<dbReference type="InterPro" id="IPR050314">
    <property type="entry name" value="Glycosyl_Hydrlase_18"/>
</dbReference>
<comment type="catalytic activity">
    <reaction evidence="1">
        <text>Random endo-hydrolysis of N-acetyl-beta-D-glucosaminide (1-&gt;4)-beta-linkages in chitin and chitodextrins.</text>
        <dbReference type="EC" id="3.2.1.14"/>
    </reaction>
</comment>
<reference evidence="9 10" key="1">
    <citation type="submission" date="2021-03" db="EMBL/GenBank/DDBJ databases">
        <title>Aliifodinibius sp. nov., a new bacterium isolated from saline soil.</title>
        <authorList>
            <person name="Galisteo C."/>
            <person name="De La Haba R."/>
            <person name="Sanchez-Porro C."/>
            <person name="Ventosa A."/>
        </authorList>
    </citation>
    <scope>NUCLEOTIDE SEQUENCE [LARGE SCALE GENOMIC DNA]</scope>
    <source>
        <strain evidence="9 10">1BSP15-2V2</strain>
    </source>
</reference>
<feature type="domain" description="GH18" evidence="8">
    <location>
        <begin position="43"/>
        <end position="389"/>
    </location>
</feature>
<dbReference type="Proteomes" id="UP001207918">
    <property type="component" value="Unassembled WGS sequence"/>
</dbReference>
<comment type="similarity">
    <text evidence="7">Belongs to the glycosyl hydrolase 18 family.</text>
</comment>
<dbReference type="PROSITE" id="PS01095">
    <property type="entry name" value="GH18_1"/>
    <property type="match status" value="1"/>
</dbReference>
<dbReference type="InterPro" id="IPR001579">
    <property type="entry name" value="Glyco_hydro_18_chit_AS"/>
</dbReference>
<dbReference type="InterPro" id="IPR011583">
    <property type="entry name" value="Chitinase_II/V-like_cat"/>
</dbReference>
<dbReference type="InterPro" id="IPR029070">
    <property type="entry name" value="Chitinase_insertion_sf"/>
</dbReference>
<evidence type="ECO:0000256" key="3">
    <source>
        <dbReference type="ARBA" id="ARBA00022801"/>
    </source>
</evidence>
<dbReference type="PROSITE" id="PS51910">
    <property type="entry name" value="GH18_2"/>
    <property type="match status" value="1"/>
</dbReference>
<keyword evidence="4" id="KW-0146">Chitin degradation</keyword>
<evidence type="ECO:0000259" key="8">
    <source>
        <dbReference type="PROSITE" id="PS51910"/>
    </source>
</evidence>
<dbReference type="EMBL" id="JAGGJA010000001">
    <property type="protein sequence ID" value="MCW9705591.1"/>
    <property type="molecule type" value="Genomic_DNA"/>
</dbReference>
<dbReference type="SUPFAM" id="SSF51445">
    <property type="entry name" value="(Trans)glycosidases"/>
    <property type="match status" value="1"/>
</dbReference>
<accession>A0ABT3PI30</accession>
<keyword evidence="10" id="KW-1185">Reference proteome</keyword>